<evidence type="ECO:0000256" key="2">
    <source>
        <dbReference type="RuleBase" id="RU000409"/>
    </source>
</evidence>
<dbReference type="EMBL" id="SDAM02000268">
    <property type="protein sequence ID" value="KAH6824965.1"/>
    <property type="molecule type" value="Genomic_DNA"/>
</dbReference>
<dbReference type="GO" id="GO:0004864">
    <property type="term" value="F:protein phosphatase inhibitor activity"/>
    <property type="evidence" value="ECO:0007669"/>
    <property type="project" value="InterPro"/>
</dbReference>
<keyword evidence="5" id="KW-1185">Reference proteome</keyword>
<protein>
    <recommendedName>
        <fullName evidence="3">Bet v I/Major latex protein domain-containing protein</fullName>
    </recommendedName>
</protein>
<organism evidence="4 5">
    <name type="scientific">Perilla frutescens var. hirtella</name>
    <name type="common">Perilla citriodora</name>
    <name type="synonym">Perilla setoyensis</name>
    <dbReference type="NCBI Taxonomy" id="608512"/>
    <lineage>
        <taxon>Eukaryota</taxon>
        <taxon>Viridiplantae</taxon>
        <taxon>Streptophyta</taxon>
        <taxon>Embryophyta</taxon>
        <taxon>Tracheophyta</taxon>
        <taxon>Spermatophyta</taxon>
        <taxon>Magnoliopsida</taxon>
        <taxon>eudicotyledons</taxon>
        <taxon>Gunneridae</taxon>
        <taxon>Pentapetalae</taxon>
        <taxon>asterids</taxon>
        <taxon>lamiids</taxon>
        <taxon>Lamiales</taxon>
        <taxon>Lamiaceae</taxon>
        <taxon>Nepetoideae</taxon>
        <taxon>Elsholtzieae</taxon>
        <taxon>Perilla</taxon>
    </lineage>
</organism>
<gene>
    <name evidence="4" type="ORF">C2S53_017913</name>
</gene>
<name>A0AAD4P3V6_PERFH</name>
<comment type="caution">
    <text evidence="4">The sequence shown here is derived from an EMBL/GenBank/DDBJ whole genome shotgun (WGS) entry which is preliminary data.</text>
</comment>
<dbReference type="AlphaFoldDB" id="A0AAD4P3V6"/>
<keyword evidence="2" id="KW-0611">Plant defense</keyword>
<dbReference type="PANTHER" id="PTHR31213">
    <property type="entry name" value="OS08G0374000 PROTEIN-RELATED"/>
    <property type="match status" value="1"/>
</dbReference>
<dbReference type="GO" id="GO:0005634">
    <property type="term" value="C:nucleus"/>
    <property type="evidence" value="ECO:0007669"/>
    <property type="project" value="TreeGrafter"/>
</dbReference>
<dbReference type="Gene3D" id="3.30.530.20">
    <property type="match status" value="1"/>
</dbReference>
<sequence>MAGITSDDIEIPSPIPAAKMFKAAVLDADNIIPKTAKHRIDAIDKEKMSLTYSVIDGDILSTFVESVSHELSVVGSPDGGSIYKNKITYNTKLLQAGDANMITNNINGLKEEAVALFKAIEADVLAHPDAY</sequence>
<dbReference type="GO" id="GO:0010427">
    <property type="term" value="F:abscisic acid binding"/>
    <property type="evidence" value="ECO:0007669"/>
    <property type="project" value="InterPro"/>
</dbReference>
<dbReference type="InterPro" id="IPR000916">
    <property type="entry name" value="Bet_v_I/MLP"/>
</dbReference>
<evidence type="ECO:0000313" key="4">
    <source>
        <dbReference type="EMBL" id="KAH6824965.1"/>
    </source>
</evidence>
<evidence type="ECO:0000259" key="3">
    <source>
        <dbReference type="Pfam" id="PF00407"/>
    </source>
</evidence>
<dbReference type="GO" id="GO:0005737">
    <property type="term" value="C:cytoplasm"/>
    <property type="evidence" value="ECO:0007669"/>
    <property type="project" value="TreeGrafter"/>
</dbReference>
<dbReference type="GO" id="GO:0006952">
    <property type="term" value="P:defense response"/>
    <property type="evidence" value="ECO:0007669"/>
    <property type="project" value="UniProtKB-KW"/>
</dbReference>
<dbReference type="GO" id="GO:0009738">
    <property type="term" value="P:abscisic acid-activated signaling pathway"/>
    <property type="evidence" value="ECO:0007669"/>
    <property type="project" value="InterPro"/>
</dbReference>
<dbReference type="Proteomes" id="UP001190926">
    <property type="component" value="Unassembled WGS sequence"/>
</dbReference>
<dbReference type="Pfam" id="PF00407">
    <property type="entry name" value="Bet_v_1"/>
    <property type="match status" value="1"/>
</dbReference>
<evidence type="ECO:0000256" key="1">
    <source>
        <dbReference type="ARBA" id="ARBA00009744"/>
    </source>
</evidence>
<evidence type="ECO:0000313" key="5">
    <source>
        <dbReference type="Proteomes" id="UP001190926"/>
    </source>
</evidence>
<dbReference type="PANTHER" id="PTHR31213:SF55">
    <property type="entry name" value="STRESS-INDUCED PROTEIN SAM22"/>
    <property type="match status" value="1"/>
</dbReference>
<reference evidence="4 5" key="1">
    <citation type="journal article" date="2021" name="Nat. Commun.">
        <title>Incipient diploidization of the medicinal plant Perilla within 10,000 years.</title>
        <authorList>
            <person name="Zhang Y."/>
            <person name="Shen Q."/>
            <person name="Leng L."/>
            <person name="Zhang D."/>
            <person name="Chen S."/>
            <person name="Shi Y."/>
            <person name="Ning Z."/>
            <person name="Chen S."/>
        </authorList>
    </citation>
    <scope>NUCLEOTIDE SEQUENCE [LARGE SCALE GENOMIC DNA]</scope>
    <source>
        <strain evidence="5">cv. PC099</strain>
    </source>
</reference>
<accession>A0AAD4P3V6</accession>
<dbReference type="SUPFAM" id="SSF55961">
    <property type="entry name" value="Bet v1-like"/>
    <property type="match status" value="1"/>
</dbReference>
<dbReference type="InterPro" id="IPR050279">
    <property type="entry name" value="Plant_def-hormone_signal"/>
</dbReference>
<comment type="similarity">
    <text evidence="1 2">Belongs to the BetVI family.</text>
</comment>
<dbReference type="FunFam" id="3.30.530.20:FF:000007">
    <property type="entry name" value="Major pollen allergen Bet v 1-A"/>
    <property type="match status" value="1"/>
</dbReference>
<dbReference type="InterPro" id="IPR023393">
    <property type="entry name" value="START-like_dom_sf"/>
</dbReference>
<feature type="domain" description="Bet v I/Major latex protein" evidence="3">
    <location>
        <begin position="33"/>
        <end position="126"/>
    </location>
</feature>
<dbReference type="PROSITE" id="PS00451">
    <property type="entry name" value="PATHOGENESIS_BETVI"/>
    <property type="match status" value="1"/>
</dbReference>
<dbReference type="GO" id="GO:0038023">
    <property type="term" value="F:signaling receptor activity"/>
    <property type="evidence" value="ECO:0007669"/>
    <property type="project" value="InterPro"/>
</dbReference>
<proteinExistence type="inferred from homology"/>
<dbReference type="InterPro" id="IPR024949">
    <property type="entry name" value="Bet_v_I_allergen"/>
</dbReference>
<dbReference type="PRINTS" id="PR00634">
    <property type="entry name" value="BETALLERGEN"/>
</dbReference>
<dbReference type="CDD" id="cd07816">
    <property type="entry name" value="Bet_v1-like"/>
    <property type="match status" value="1"/>
</dbReference>
<keyword evidence="2" id="KW-0568">Pathogenesis-related protein</keyword>